<keyword evidence="2" id="KW-1185">Reference proteome</keyword>
<evidence type="ECO:0000313" key="1">
    <source>
        <dbReference type="EMBL" id="KAI3941475.1"/>
    </source>
</evidence>
<comment type="caution">
    <text evidence="1">The sequence shown here is derived from an EMBL/GenBank/DDBJ whole genome shotgun (WGS) entry which is preliminary data.</text>
</comment>
<organism evidence="1 2">
    <name type="scientific">Papaver atlanticum</name>
    <dbReference type="NCBI Taxonomy" id="357466"/>
    <lineage>
        <taxon>Eukaryota</taxon>
        <taxon>Viridiplantae</taxon>
        <taxon>Streptophyta</taxon>
        <taxon>Embryophyta</taxon>
        <taxon>Tracheophyta</taxon>
        <taxon>Spermatophyta</taxon>
        <taxon>Magnoliopsida</taxon>
        <taxon>Ranunculales</taxon>
        <taxon>Papaveraceae</taxon>
        <taxon>Papaveroideae</taxon>
        <taxon>Papaver</taxon>
    </lineage>
</organism>
<reference evidence="1" key="1">
    <citation type="submission" date="2022-04" db="EMBL/GenBank/DDBJ databases">
        <title>A functionally conserved STORR gene fusion in Papaver species that diverged 16.8 million years ago.</title>
        <authorList>
            <person name="Catania T."/>
        </authorList>
    </citation>
    <scope>NUCLEOTIDE SEQUENCE</scope>
    <source>
        <strain evidence="1">S-188037</strain>
    </source>
</reference>
<name>A0AAD4T7H9_9MAGN</name>
<evidence type="ECO:0000313" key="2">
    <source>
        <dbReference type="Proteomes" id="UP001202328"/>
    </source>
</evidence>
<dbReference type="Proteomes" id="UP001202328">
    <property type="component" value="Unassembled WGS sequence"/>
</dbReference>
<dbReference type="EMBL" id="JAJJMB010004873">
    <property type="protein sequence ID" value="KAI3941475.1"/>
    <property type="molecule type" value="Genomic_DNA"/>
</dbReference>
<proteinExistence type="predicted"/>
<sequence length="68" mass="8083">MFQFLELQFKIIQKYSSASIKDNLQKKTENEYISDEDIENAESLTSMHLQHHLSAEGHLFHIYARTRK</sequence>
<protein>
    <submittedName>
        <fullName evidence="1">Uncharacterized protein</fullName>
    </submittedName>
</protein>
<gene>
    <name evidence="1" type="ORF">MKW98_022482</name>
</gene>
<dbReference type="AlphaFoldDB" id="A0AAD4T7H9"/>
<accession>A0AAD4T7H9</accession>